<evidence type="ECO:0000313" key="3">
    <source>
        <dbReference type="EMBL" id="QIQ03350.1"/>
    </source>
</evidence>
<feature type="compositionally biased region" description="Low complexity" evidence="1">
    <location>
        <begin position="357"/>
        <end position="391"/>
    </location>
</feature>
<dbReference type="GO" id="GO:0005524">
    <property type="term" value="F:ATP binding"/>
    <property type="evidence" value="ECO:0007669"/>
    <property type="project" value="InterPro"/>
</dbReference>
<dbReference type="SUPFAM" id="SSF53955">
    <property type="entry name" value="Lysozyme-like"/>
    <property type="match status" value="1"/>
</dbReference>
<protein>
    <submittedName>
        <fullName evidence="3">Protein kinase</fullName>
    </submittedName>
</protein>
<dbReference type="InterPro" id="IPR008258">
    <property type="entry name" value="Transglycosylase_SLT_dom_1"/>
</dbReference>
<keyword evidence="3" id="KW-0418">Kinase</keyword>
<dbReference type="InterPro" id="IPR000719">
    <property type="entry name" value="Prot_kinase_dom"/>
</dbReference>
<name>A0A6G9GYQ7_9ACTN</name>
<dbReference type="InterPro" id="IPR011009">
    <property type="entry name" value="Kinase-like_dom_sf"/>
</dbReference>
<keyword evidence="4" id="KW-1185">Reference proteome</keyword>
<dbReference type="SMART" id="SM00220">
    <property type="entry name" value="S_TKc"/>
    <property type="match status" value="1"/>
</dbReference>
<dbReference type="AlphaFoldDB" id="A0A6G9GYQ7"/>
<dbReference type="Pfam" id="PF00069">
    <property type="entry name" value="Pkinase"/>
    <property type="match status" value="1"/>
</dbReference>
<feature type="region of interest" description="Disordered" evidence="1">
    <location>
        <begin position="349"/>
        <end position="391"/>
    </location>
</feature>
<dbReference type="Gene3D" id="3.30.200.20">
    <property type="entry name" value="Phosphorylase Kinase, domain 1"/>
    <property type="match status" value="1"/>
</dbReference>
<reference evidence="3 4" key="1">
    <citation type="submission" date="2020-03" db="EMBL/GenBank/DDBJ databases">
        <title>A novel species.</title>
        <authorList>
            <person name="Gao J."/>
        </authorList>
    </citation>
    <scope>NUCLEOTIDE SEQUENCE [LARGE SCALE GENOMIC DNA]</scope>
    <source>
        <strain evidence="3 4">QMT-12</strain>
    </source>
</reference>
<dbReference type="Proteomes" id="UP000501179">
    <property type="component" value="Chromosome"/>
</dbReference>
<organism evidence="3 4">
    <name type="scientific">Streptomyces liangshanensis</name>
    <dbReference type="NCBI Taxonomy" id="2717324"/>
    <lineage>
        <taxon>Bacteria</taxon>
        <taxon>Bacillati</taxon>
        <taxon>Actinomycetota</taxon>
        <taxon>Actinomycetes</taxon>
        <taxon>Kitasatosporales</taxon>
        <taxon>Streptomycetaceae</taxon>
        <taxon>Streptomyces</taxon>
    </lineage>
</organism>
<sequence length="539" mass="56288">MDQRTRPPLDLPAGYRVGDWTLTGLIGSGGWGSVYGARRTDDSPSDGPADHPAGDRPAAVKFLRTDVLTPGQRTSMDELIHREIRFSQEADHPHLVRTHAAITVSDPDGAGGPGLDGAIALVMDRADRSLQDVFTAAEPGTPLPDAPAVLRGVASGLAHMHGGGWVHGDLKPANILLTDRGNVWLADFGLTAELDGTHAYMPPLGSLDHVPPEWWTERTGERGTLVRPTADLWAFGVLAHQVFTSGLHPFVGGTARARALAAQAYASGAAPLRLDERVPERWRELITECLAPDHAARAALTAEGLAARVEALCAVPRPGRLRRPAVLLAAAVALVTAVAAGVVMAGDDTDESGGPGASVSGAGAGATASEAASTGDAAPGGPADALPGAIPADSDVPAGLRGIITQAAQRCTQENITPALIAAMIKAESGFDPAAEHPSSDEYGIAMWTPTVFNAWAVDGDRDGDKDYMSPPDAIPSMAVYVCWLGQRFTAEGLTKNMPALVAAGYRTSDKAVVDARGVPPRVQPHVDEVLRYLAEYTR</sequence>
<feature type="region of interest" description="Disordered" evidence="1">
    <location>
        <begin position="37"/>
        <end position="57"/>
    </location>
</feature>
<dbReference type="CDD" id="cd14014">
    <property type="entry name" value="STKc_PknB_like"/>
    <property type="match status" value="1"/>
</dbReference>
<accession>A0A6G9GYQ7</accession>
<evidence type="ECO:0000313" key="4">
    <source>
        <dbReference type="Proteomes" id="UP000501179"/>
    </source>
</evidence>
<dbReference type="Gene3D" id="1.10.530.10">
    <property type="match status" value="1"/>
</dbReference>
<gene>
    <name evidence="3" type="ORF">HA039_14285</name>
</gene>
<dbReference type="SUPFAM" id="SSF56112">
    <property type="entry name" value="Protein kinase-like (PK-like)"/>
    <property type="match status" value="1"/>
</dbReference>
<feature type="compositionally biased region" description="Basic and acidic residues" evidence="1">
    <location>
        <begin position="38"/>
        <end position="54"/>
    </location>
</feature>
<evidence type="ECO:0000259" key="2">
    <source>
        <dbReference type="PROSITE" id="PS50011"/>
    </source>
</evidence>
<dbReference type="GO" id="GO:0004674">
    <property type="term" value="F:protein serine/threonine kinase activity"/>
    <property type="evidence" value="ECO:0007669"/>
    <property type="project" value="TreeGrafter"/>
</dbReference>
<dbReference type="InterPro" id="IPR023346">
    <property type="entry name" value="Lysozyme-like_dom_sf"/>
</dbReference>
<evidence type="ECO:0000256" key="1">
    <source>
        <dbReference type="SAM" id="MobiDB-lite"/>
    </source>
</evidence>
<dbReference type="EMBL" id="CP050177">
    <property type="protein sequence ID" value="QIQ03350.1"/>
    <property type="molecule type" value="Genomic_DNA"/>
</dbReference>
<proteinExistence type="predicted"/>
<dbReference type="Pfam" id="PF01464">
    <property type="entry name" value="SLT"/>
    <property type="match status" value="1"/>
</dbReference>
<dbReference type="PANTHER" id="PTHR44329">
    <property type="entry name" value="SERINE/THREONINE-PROTEIN KINASE TNNI3K-RELATED"/>
    <property type="match status" value="1"/>
</dbReference>
<dbReference type="PANTHER" id="PTHR44329:SF214">
    <property type="entry name" value="PROTEIN KINASE DOMAIN-CONTAINING PROTEIN"/>
    <property type="match status" value="1"/>
</dbReference>
<dbReference type="PROSITE" id="PS50011">
    <property type="entry name" value="PROTEIN_KINASE_DOM"/>
    <property type="match status" value="1"/>
</dbReference>
<keyword evidence="3" id="KW-0808">Transferase</keyword>
<dbReference type="KEGG" id="slia:HA039_14285"/>
<dbReference type="Gene3D" id="1.10.510.10">
    <property type="entry name" value="Transferase(Phosphotransferase) domain 1"/>
    <property type="match status" value="1"/>
</dbReference>
<feature type="domain" description="Protein kinase" evidence="2">
    <location>
        <begin position="20"/>
        <end position="312"/>
    </location>
</feature>
<dbReference type="RefSeq" id="WP_167029044.1">
    <property type="nucleotide sequence ID" value="NZ_CP050177.1"/>
</dbReference>
<dbReference type="InterPro" id="IPR051681">
    <property type="entry name" value="Ser/Thr_Kinases-Pseudokinases"/>
</dbReference>